<evidence type="ECO:0000313" key="2">
    <source>
        <dbReference type="EMBL" id="CEM48950.1"/>
    </source>
</evidence>
<feature type="compositionally biased region" description="Low complexity" evidence="1">
    <location>
        <begin position="653"/>
        <end position="663"/>
    </location>
</feature>
<feature type="compositionally biased region" description="Polar residues" evidence="1">
    <location>
        <begin position="514"/>
        <end position="542"/>
    </location>
</feature>
<feature type="compositionally biased region" description="Basic and acidic residues" evidence="1">
    <location>
        <begin position="1555"/>
        <end position="1571"/>
    </location>
</feature>
<feature type="compositionally biased region" description="Acidic residues" evidence="1">
    <location>
        <begin position="355"/>
        <end position="366"/>
    </location>
</feature>
<feature type="compositionally biased region" description="Basic and acidic residues" evidence="1">
    <location>
        <begin position="1124"/>
        <end position="1156"/>
    </location>
</feature>
<feature type="region of interest" description="Disordered" evidence="1">
    <location>
        <begin position="1696"/>
        <end position="1882"/>
    </location>
</feature>
<reference evidence="2" key="1">
    <citation type="submission" date="2014-11" db="EMBL/GenBank/DDBJ databases">
        <authorList>
            <person name="Otto D Thomas"/>
            <person name="Naeem Raeece"/>
        </authorList>
    </citation>
    <scope>NUCLEOTIDE SEQUENCE</scope>
</reference>
<gene>
    <name evidence="2" type="ORF">Cvel_9123</name>
</gene>
<feature type="compositionally biased region" description="Basic and acidic residues" evidence="1">
    <location>
        <begin position="1169"/>
        <end position="1179"/>
    </location>
</feature>
<feature type="compositionally biased region" description="Basic and acidic residues" evidence="1">
    <location>
        <begin position="1645"/>
        <end position="1655"/>
    </location>
</feature>
<feature type="compositionally biased region" description="Basic and acidic residues" evidence="1">
    <location>
        <begin position="544"/>
        <end position="554"/>
    </location>
</feature>
<feature type="compositionally biased region" description="Basic and acidic residues" evidence="1">
    <location>
        <begin position="1673"/>
        <end position="1683"/>
    </location>
</feature>
<accession>A0A0G4HWX3</accession>
<feature type="compositionally biased region" description="Basic residues" evidence="1">
    <location>
        <begin position="273"/>
        <end position="287"/>
    </location>
</feature>
<feature type="region of interest" description="Disordered" evidence="1">
    <location>
        <begin position="137"/>
        <end position="173"/>
    </location>
</feature>
<feature type="region of interest" description="Disordered" evidence="1">
    <location>
        <begin position="1517"/>
        <end position="1683"/>
    </location>
</feature>
<feature type="compositionally biased region" description="Polar residues" evidence="1">
    <location>
        <begin position="566"/>
        <end position="575"/>
    </location>
</feature>
<feature type="compositionally biased region" description="Basic and acidic residues" evidence="1">
    <location>
        <begin position="333"/>
        <end position="354"/>
    </location>
</feature>
<feature type="compositionally biased region" description="Basic and acidic residues" evidence="1">
    <location>
        <begin position="1736"/>
        <end position="1782"/>
    </location>
</feature>
<dbReference type="VEuPathDB" id="CryptoDB:Cvel_9123"/>
<sequence>MAMEPEIPGFVFKEDDKIRVQRRIPNAQLLRNFRGANRVLNFRADQSVEFVEQWKILQVSPGEGILHCDVEESPVPRHIRDSCGIQRCMVHKDRVGLPDYPILSLEPVVEDRERTELRISEVQRLHESLRAPSLPAIAEGDRNPAIGDASQSSSSSAIARGENGVGQLARKENEAENEDYEVGLCRAFGMLDGFGSGDKQKKQKGDGKYICSGSRFQLKAEIMDESRYQPETAKDTQLVETDLASTITQVAQRGRNIVETLFWEFYDTTKSRRKARERRERKGRGKGVRKDNGPEMFIPISSDDDEEDDDDQDDGSSLQSADPARIPSDILEEAFRRYETEMAERRAQARRGDPDDLPPDSEDDTDSVGQIMPPAPLTSKRARGNPRERDQAEWVETQPVSAAAAAAASSAPRSFVLDCGGDGEESDTDNGREAEQGGRTGVAGGGVLPRSEGGGVSREADLLSDVATAGGCDRDPEEPYHQEEGTDKESIEDILWKASMASRGGDPHSDSHTDTPVSSTCLPQSSVSSSPDRATQNASQSEMGKAKKATEEPKTFPSVPHYPQMIDNNSNSNTGYEDPSDFGPLPTPPSGLPPGGEGLARTTSCSHAASGSGPLDTLMHRLFPAPRRTVTAPLPSIPEGPLQPDSTRPDIEQQQQQQQQQQQEARKPDDPEVIDLTSDQDEEGEEGDGDATMNRLPRLKHEGWVKQEEEEECRAPPRRSRSVSVQREPRVDAERRRSRGRSMSVEVIENRDDLPPVERRGDRAERLAARRDEDSRLRRSMSRFSEGGREIFDVKIRLAQFSACRQRKRNAHTQGGDERDGCEDTLIICKCGNEDCGKRWRSVAAKAKPENLGTPCDLCVGLKLPLESYHENTLVTEARIVSKGCKHKFSKIFGQQCRSCGGDGVILHCEIRDVQEGCGKHEATLCDWCIEKGDWCSGNLHFGDAINRYEMATEMVVQQKIGWQKCDRGVTARVRWKGHSVRLTIEPELFMVPAHKQHLVRLLKDSTSNNNNNNVQIHRPPPPGTEPFGASWYHPHANAFETSRIDSNTSSSSASLQTDVSSCLQQLKMNTMPATNIPGVLPAELVLLALNSALHNNKQKVFSVRTFAEQQQLMELDRLLQREKMERERRRSNMRQPERERERRPERESPKARDPQWEDVDEEVSMRMGGRERDRDIEARGAAAGEEERGTMPWDDAEEGELPSAAAPQVSLNASLRPARAVELDAMKSSLTRLLQVGSDGGRGVVCWNSLLSFDQSLYAWDNDRARRGSETSALCGWARTEIGGRLLKKGDQQSDPETQDGDGWVVAYVGTKLCCAASLLARTLDGGDAAEGGQSEEGGEDEGGDIIMSLGGEGGQEEKPREEEGFEAWVTPSVEYAGLPFFTALMPFGDAFDKTWLQMVLEVRVRPGSYEGREASADPHDWPPDLPMDPAFLPNSHIEWWVPEAHKSVRVAAILHRVVGPGAPNVFGPFLKEVGRRVQGVGCPGYVERIETDLLAKLRERGMVVRAGLDREARQKGEYRWDPTSKSPLRESHGEGGGRGDGELPPLRVVSLRGDSRARSPESHWQREEGCQYDNGDGAFDLRGDDADARSGGWHWHDQQQQQRERERKASPRSPRRGPRRQPTDEYDPYDRYDPPHCNHTSHRRDELDDRYVPPEDDVIDLDRFMSSSTHCRREEEGEDGGERRFKWVMREACRDTDRDRDREGRSWRVSRSAYRSLSPRRGDPRSRCPSPVYVRERERVGSDRYDYGDLDRYDEGEWDRGRGRDSMSSDDRQRRSESLARRHQFSGRSRVVLRPNSKFVHNDWRDQPKGLGGGRKKKSGKGRGRGGEEFSPQGGGSTSASSSSSSAPVSGRGGAFMLNRTEENRGNAKRLFRGVFGGRR</sequence>
<feature type="compositionally biased region" description="Basic and acidic residues" evidence="1">
    <location>
        <begin position="1581"/>
        <end position="1611"/>
    </location>
</feature>
<feature type="compositionally biased region" description="Acidic residues" evidence="1">
    <location>
        <begin position="678"/>
        <end position="689"/>
    </location>
</feature>
<name>A0A0G4HWX3_9ALVE</name>
<organism evidence="2">
    <name type="scientific">Chromera velia CCMP2878</name>
    <dbReference type="NCBI Taxonomy" id="1169474"/>
    <lineage>
        <taxon>Eukaryota</taxon>
        <taxon>Sar</taxon>
        <taxon>Alveolata</taxon>
        <taxon>Colpodellida</taxon>
        <taxon>Chromeraceae</taxon>
        <taxon>Chromera</taxon>
    </lineage>
</organism>
<feature type="compositionally biased region" description="Gly residues" evidence="1">
    <location>
        <begin position="438"/>
        <end position="456"/>
    </location>
</feature>
<feature type="compositionally biased region" description="Basic residues" evidence="1">
    <location>
        <begin position="1869"/>
        <end position="1882"/>
    </location>
</feature>
<protein>
    <submittedName>
        <fullName evidence="2">Uncharacterized protein</fullName>
    </submittedName>
</protein>
<feature type="compositionally biased region" description="Low complexity" evidence="1">
    <location>
        <begin position="401"/>
        <end position="411"/>
    </location>
</feature>
<feature type="compositionally biased region" description="Basic and acidic residues" evidence="1">
    <location>
        <begin position="1517"/>
        <end position="1543"/>
    </location>
</feature>
<feature type="region of interest" description="Disordered" evidence="1">
    <location>
        <begin position="1124"/>
        <end position="1210"/>
    </location>
</feature>
<feature type="compositionally biased region" description="Low complexity" evidence="1">
    <location>
        <begin position="1840"/>
        <end position="1852"/>
    </location>
</feature>
<feature type="compositionally biased region" description="Basic and acidic residues" evidence="1">
    <location>
        <begin position="472"/>
        <end position="495"/>
    </location>
</feature>
<dbReference type="EMBL" id="CDMZ01004196">
    <property type="protein sequence ID" value="CEM48950.1"/>
    <property type="molecule type" value="Genomic_DNA"/>
</dbReference>
<proteinExistence type="predicted"/>
<feature type="compositionally biased region" description="Basic and acidic residues" evidence="1">
    <location>
        <begin position="1696"/>
        <end position="1708"/>
    </location>
</feature>
<feature type="compositionally biased region" description="Basic residues" evidence="1">
    <location>
        <begin position="1816"/>
        <end position="1826"/>
    </location>
</feature>
<feature type="region of interest" description="Disordered" evidence="1">
    <location>
        <begin position="273"/>
        <end position="743"/>
    </location>
</feature>
<feature type="region of interest" description="Disordered" evidence="1">
    <location>
        <begin position="1328"/>
        <end position="1364"/>
    </location>
</feature>
<evidence type="ECO:0000256" key="1">
    <source>
        <dbReference type="SAM" id="MobiDB-lite"/>
    </source>
</evidence>
<feature type="compositionally biased region" description="Acidic residues" evidence="1">
    <location>
        <begin position="302"/>
        <end position="314"/>
    </location>
</feature>